<dbReference type="RefSeq" id="WP_353567979.1">
    <property type="nucleotide sequence ID" value="NZ_BAABRI010000018.1"/>
</dbReference>
<dbReference type="SUPFAM" id="SSF52058">
    <property type="entry name" value="L domain-like"/>
    <property type="match status" value="1"/>
</dbReference>
<dbReference type="PANTHER" id="PTHR46652:SF3">
    <property type="entry name" value="LEUCINE-RICH REPEAT-CONTAINING PROTEIN 9"/>
    <property type="match status" value="1"/>
</dbReference>
<sequence length="581" mass="66947">MSSEKDDFLTWATDPSRTVEELFGVELLVEQCMPLWNRKHGVQVSFDWEAIRLARKNRQLDPRYKPSLARRRLEQAAEVLDQLTSFSTHVGDDRHLRDISFLRFCEKLDSLRLYHCEITDWSPLASRPQLLHLYVSDDVARDLRAVGELVQLKTLTLRLATPWPRLDGLENLTRLTEFMFYGNVLAVNAIRALPGVRAAEFHHGSGFNVPLRSVADLPDMPELRRLRLENTDLLDGIGRFPHLLNLEIYGYLPDLAPLAGNVELTHLYLSGIQFADLNPLTSLTQLCRITLRNDFPPDLTPLAELPRLHQIVVQSEAIVPPELDSLNALCAPWDEEFACDPPRKLDPLRLVVEKNRKKDHDAEADFGGMPRDHGDDREMVISETNWFIRQANHRIDRVLGKGWGAERETISGVHQCGHLYLRIRRRQDLDHLPAVVRTLRQLIASCRYPWQLDLLVEPLADYERDLDEIEDDYDSEETFDPEREREEWEYRRRRQLERREYLQRRYQARLGEELGIEPVPEPGSAAAPPPEKALAEGDDSGPGYDLGTDLHLYFTLTEKCAIVAECDRGLAEMLLEIKAEE</sequence>
<name>A0ABP9UX01_9BACT</name>
<organism evidence="4 5">
    <name type="scientific">Haloferula sargassicola</name>
    <dbReference type="NCBI Taxonomy" id="490096"/>
    <lineage>
        <taxon>Bacteria</taxon>
        <taxon>Pseudomonadati</taxon>
        <taxon>Verrucomicrobiota</taxon>
        <taxon>Verrucomicrobiia</taxon>
        <taxon>Verrucomicrobiales</taxon>
        <taxon>Verrucomicrobiaceae</taxon>
        <taxon>Haloferula</taxon>
    </lineage>
</organism>
<dbReference type="PANTHER" id="PTHR46652">
    <property type="entry name" value="LEUCINE-RICH REPEAT AND IQ DOMAIN-CONTAINING PROTEIN 1-RELATED"/>
    <property type="match status" value="1"/>
</dbReference>
<dbReference type="Gene3D" id="3.80.10.10">
    <property type="entry name" value="Ribonuclease Inhibitor"/>
    <property type="match status" value="1"/>
</dbReference>
<keyword evidence="1" id="KW-0433">Leucine-rich repeat</keyword>
<comment type="caution">
    <text evidence="4">The sequence shown here is derived from an EMBL/GenBank/DDBJ whole genome shotgun (WGS) entry which is preliminary data.</text>
</comment>
<proteinExistence type="predicted"/>
<accession>A0ABP9UX01</accession>
<evidence type="ECO:0000256" key="3">
    <source>
        <dbReference type="SAM" id="MobiDB-lite"/>
    </source>
</evidence>
<protein>
    <recommendedName>
        <fullName evidence="6">Leucine-rich repeat domain-containing protein</fullName>
    </recommendedName>
</protein>
<dbReference type="InterPro" id="IPR032675">
    <property type="entry name" value="LRR_dom_sf"/>
</dbReference>
<evidence type="ECO:0000313" key="5">
    <source>
        <dbReference type="Proteomes" id="UP001476282"/>
    </source>
</evidence>
<dbReference type="InterPro" id="IPR050836">
    <property type="entry name" value="SDS22/Internalin_LRR"/>
</dbReference>
<gene>
    <name evidence="4" type="ORF">Hsar01_03108</name>
</gene>
<evidence type="ECO:0000256" key="1">
    <source>
        <dbReference type="ARBA" id="ARBA00022614"/>
    </source>
</evidence>
<keyword evidence="2" id="KW-0677">Repeat</keyword>
<evidence type="ECO:0008006" key="6">
    <source>
        <dbReference type="Google" id="ProtNLM"/>
    </source>
</evidence>
<feature type="region of interest" description="Disordered" evidence="3">
    <location>
        <begin position="513"/>
        <end position="542"/>
    </location>
</feature>
<evidence type="ECO:0000256" key="2">
    <source>
        <dbReference type="ARBA" id="ARBA00022737"/>
    </source>
</evidence>
<reference evidence="4 5" key="1">
    <citation type="submission" date="2024-02" db="EMBL/GenBank/DDBJ databases">
        <title>Haloferula sargassicola NBRC 104335.</title>
        <authorList>
            <person name="Ichikawa N."/>
            <person name="Katano-Makiyama Y."/>
            <person name="Hidaka K."/>
        </authorList>
    </citation>
    <scope>NUCLEOTIDE SEQUENCE [LARGE SCALE GENOMIC DNA]</scope>
    <source>
        <strain evidence="4 5">NBRC 104335</strain>
    </source>
</reference>
<dbReference type="Proteomes" id="UP001476282">
    <property type="component" value="Unassembled WGS sequence"/>
</dbReference>
<dbReference type="EMBL" id="BAABRI010000018">
    <property type="protein sequence ID" value="GAA5483874.1"/>
    <property type="molecule type" value="Genomic_DNA"/>
</dbReference>
<evidence type="ECO:0000313" key="4">
    <source>
        <dbReference type="EMBL" id="GAA5483874.1"/>
    </source>
</evidence>
<keyword evidence="5" id="KW-1185">Reference proteome</keyword>